<sequence length="70" mass="8051">MLYSQIEQPSSSVVLHHPFAELCSIEHLAATQMLYELSPYFKHAFFAANLTILQATRDYPRIHILDFDLG</sequence>
<evidence type="ECO:0000256" key="1">
    <source>
        <dbReference type="ARBA" id="ARBA00023015"/>
    </source>
</evidence>
<reference evidence="4" key="2">
    <citation type="submission" date="2019-07" db="EMBL/GenBank/DDBJ databases">
        <authorList>
            <person name="Yang Y."/>
            <person name="Bocs S."/>
            <person name="Baudouin L."/>
        </authorList>
    </citation>
    <scope>NUCLEOTIDE SEQUENCE</scope>
    <source>
        <tissue evidence="4">Spear leaf of Hainan Tall coconut</tissue>
    </source>
</reference>
<keyword evidence="2" id="KW-0804">Transcription</keyword>
<accession>A0A8K0IVW5</accession>
<organism evidence="4 5">
    <name type="scientific">Cocos nucifera</name>
    <name type="common">Coconut palm</name>
    <dbReference type="NCBI Taxonomy" id="13894"/>
    <lineage>
        <taxon>Eukaryota</taxon>
        <taxon>Viridiplantae</taxon>
        <taxon>Streptophyta</taxon>
        <taxon>Embryophyta</taxon>
        <taxon>Tracheophyta</taxon>
        <taxon>Spermatophyta</taxon>
        <taxon>Magnoliopsida</taxon>
        <taxon>Liliopsida</taxon>
        <taxon>Arecaceae</taxon>
        <taxon>Arecoideae</taxon>
        <taxon>Cocoseae</taxon>
        <taxon>Attaleinae</taxon>
        <taxon>Cocos</taxon>
    </lineage>
</organism>
<evidence type="ECO:0000313" key="5">
    <source>
        <dbReference type="Proteomes" id="UP000797356"/>
    </source>
</evidence>
<dbReference type="PROSITE" id="PS50985">
    <property type="entry name" value="GRAS"/>
    <property type="match status" value="1"/>
</dbReference>
<feature type="short sequence motif" description="VHIID" evidence="3">
    <location>
        <begin position="62"/>
        <end position="66"/>
    </location>
</feature>
<dbReference type="Proteomes" id="UP000797356">
    <property type="component" value="Chromosome 14"/>
</dbReference>
<evidence type="ECO:0000256" key="2">
    <source>
        <dbReference type="ARBA" id="ARBA00023163"/>
    </source>
</evidence>
<name>A0A8K0IVW5_COCNU</name>
<dbReference type="AlphaFoldDB" id="A0A8K0IVW5"/>
<reference evidence="4" key="1">
    <citation type="journal article" date="2017" name="Gigascience">
        <title>The genome draft of coconut (Cocos nucifera).</title>
        <authorList>
            <person name="Xiao Y."/>
            <person name="Xu P."/>
            <person name="Fan H."/>
            <person name="Baudouin L."/>
            <person name="Xia W."/>
            <person name="Bocs S."/>
            <person name="Xu J."/>
            <person name="Li Q."/>
            <person name="Guo A."/>
            <person name="Zhou L."/>
            <person name="Li J."/>
            <person name="Wu Y."/>
            <person name="Ma Z."/>
            <person name="Armero A."/>
            <person name="Issali A.E."/>
            <person name="Liu N."/>
            <person name="Peng M."/>
            <person name="Yang Y."/>
        </authorList>
    </citation>
    <scope>NUCLEOTIDE SEQUENCE</scope>
    <source>
        <tissue evidence="4">Spear leaf of Hainan Tall coconut</tissue>
    </source>
</reference>
<evidence type="ECO:0000313" key="4">
    <source>
        <dbReference type="EMBL" id="KAG1368594.1"/>
    </source>
</evidence>
<dbReference type="EMBL" id="CM017885">
    <property type="protein sequence ID" value="KAG1368594.1"/>
    <property type="molecule type" value="Genomic_DNA"/>
</dbReference>
<evidence type="ECO:0000256" key="3">
    <source>
        <dbReference type="PROSITE-ProRule" id="PRU01191"/>
    </source>
</evidence>
<gene>
    <name evidence="4" type="ORF">COCNU_14G010620</name>
</gene>
<dbReference type="InterPro" id="IPR005202">
    <property type="entry name" value="TF_GRAS"/>
</dbReference>
<proteinExistence type="inferred from homology"/>
<keyword evidence="1" id="KW-0805">Transcription regulation</keyword>
<comment type="caution">
    <text evidence="3">Lacks conserved residue(s) required for the propagation of feature annotation.</text>
</comment>
<comment type="caution">
    <text evidence="4">The sequence shown here is derived from an EMBL/GenBank/DDBJ whole genome shotgun (WGS) entry which is preliminary data.</text>
</comment>
<protein>
    <submittedName>
        <fullName evidence="4">Putative scarecrow-like protein 8</fullName>
    </submittedName>
</protein>
<keyword evidence="5" id="KW-1185">Reference proteome</keyword>
<dbReference type="Pfam" id="PF03514">
    <property type="entry name" value="GRAS"/>
    <property type="match status" value="1"/>
</dbReference>
<comment type="similarity">
    <text evidence="3">Belongs to the GRAS family.</text>
</comment>